<reference evidence="2 3" key="1">
    <citation type="submission" date="2018-04" db="EMBL/GenBank/DDBJ databases">
        <authorList>
            <person name="Zhang X."/>
            <person name="Yuan J."/>
            <person name="Li F."/>
            <person name="Xiang J."/>
        </authorList>
    </citation>
    <scope>NUCLEOTIDE SEQUENCE [LARGE SCALE GENOMIC DNA]</scope>
    <source>
        <tissue evidence="2">Muscle</tissue>
    </source>
</reference>
<proteinExistence type="predicted"/>
<organism evidence="2 3">
    <name type="scientific">Penaeus vannamei</name>
    <name type="common">Whiteleg shrimp</name>
    <name type="synonym">Litopenaeus vannamei</name>
    <dbReference type="NCBI Taxonomy" id="6689"/>
    <lineage>
        <taxon>Eukaryota</taxon>
        <taxon>Metazoa</taxon>
        <taxon>Ecdysozoa</taxon>
        <taxon>Arthropoda</taxon>
        <taxon>Crustacea</taxon>
        <taxon>Multicrustacea</taxon>
        <taxon>Malacostraca</taxon>
        <taxon>Eumalacostraca</taxon>
        <taxon>Eucarida</taxon>
        <taxon>Decapoda</taxon>
        <taxon>Dendrobranchiata</taxon>
        <taxon>Penaeoidea</taxon>
        <taxon>Penaeidae</taxon>
        <taxon>Penaeus</taxon>
    </lineage>
</organism>
<gene>
    <name evidence="2" type="ORF">C7M84_022750</name>
</gene>
<keyword evidence="1" id="KW-0472">Membrane</keyword>
<dbReference type="AlphaFoldDB" id="A0A3R7MKC7"/>
<feature type="transmembrane region" description="Helical" evidence="1">
    <location>
        <begin position="78"/>
        <end position="96"/>
    </location>
</feature>
<name>A0A3R7MKC7_PENVA</name>
<evidence type="ECO:0000313" key="3">
    <source>
        <dbReference type="Proteomes" id="UP000283509"/>
    </source>
</evidence>
<dbReference type="EMBL" id="QCYY01000598">
    <property type="protein sequence ID" value="ROT84065.1"/>
    <property type="molecule type" value="Genomic_DNA"/>
</dbReference>
<feature type="transmembrane region" description="Helical" evidence="1">
    <location>
        <begin position="254"/>
        <end position="277"/>
    </location>
</feature>
<sequence>MQYVWDGPSLPPSLPSLPPSSSPLLADYSSPYSSSFSSPLPPLPSPLYFSAPFLAFPLFASCLIPFLFLFLDYSSPSLPFLLLLPLFLFLLFLTPSSTSFSPSNFLPFLSLPFIIPCFSALSYFLFLPKPLLLLLLFHPFLSSSPPSLSLPFIIPVFLRPSPIYLFLPKPLLLFPSSFLSNSPPSLSLPFIIPVFLRLPIYLFLPKPLFLSILILIHSPPSFATFHHPRVSPPFSYLPLSPQTLFSFHPHSYPVLLLLFRYLSSSPCFSVLLLFTSFPKPLFSFSSFPVLLLLFRYLSSSPCFSVLLLFTSFSPNHSFSFPPHSYRSSFSFLSSFLSSSPPSLRYLSSSRVSPSSPISLSPQTTPSLSILILSSLFLPFHPRVSRLILLLLFRYLSSSRVSPCFALSSPPSSYLLLFPPP</sequence>
<protein>
    <submittedName>
        <fullName evidence="2">Uncharacterized protein</fullName>
    </submittedName>
</protein>
<feature type="transmembrane region" description="Helical" evidence="1">
    <location>
        <begin position="289"/>
        <end position="309"/>
    </location>
</feature>
<feature type="transmembrane region" description="Helical" evidence="1">
    <location>
        <begin position="108"/>
        <end position="127"/>
    </location>
</feature>
<feature type="transmembrane region" description="Helical" evidence="1">
    <location>
        <begin position="47"/>
        <end position="71"/>
    </location>
</feature>
<evidence type="ECO:0000256" key="1">
    <source>
        <dbReference type="SAM" id="Phobius"/>
    </source>
</evidence>
<accession>A0A3R7MKC7</accession>
<evidence type="ECO:0000313" key="2">
    <source>
        <dbReference type="EMBL" id="ROT84065.1"/>
    </source>
</evidence>
<comment type="caution">
    <text evidence="2">The sequence shown here is derived from an EMBL/GenBank/DDBJ whole genome shotgun (WGS) entry which is preliminary data.</text>
</comment>
<keyword evidence="1" id="KW-0812">Transmembrane</keyword>
<reference evidence="2 3" key="2">
    <citation type="submission" date="2019-01" db="EMBL/GenBank/DDBJ databases">
        <title>The decoding of complex shrimp genome reveals the adaptation for benthos swimmer, frequently molting mechanism and breeding impact on genome.</title>
        <authorList>
            <person name="Sun Y."/>
            <person name="Gao Y."/>
            <person name="Yu Y."/>
        </authorList>
    </citation>
    <scope>NUCLEOTIDE SEQUENCE [LARGE SCALE GENOMIC DNA]</scope>
    <source>
        <tissue evidence="2">Muscle</tissue>
    </source>
</reference>
<dbReference type="Proteomes" id="UP000283509">
    <property type="component" value="Unassembled WGS sequence"/>
</dbReference>
<keyword evidence="3" id="KW-1185">Reference proteome</keyword>
<keyword evidence="1" id="KW-1133">Transmembrane helix</keyword>